<keyword evidence="3" id="KW-1185">Reference proteome</keyword>
<organism evidence="2 3">
    <name type="scientific">Canna indica</name>
    <name type="common">Indian-shot</name>
    <dbReference type="NCBI Taxonomy" id="4628"/>
    <lineage>
        <taxon>Eukaryota</taxon>
        <taxon>Viridiplantae</taxon>
        <taxon>Streptophyta</taxon>
        <taxon>Embryophyta</taxon>
        <taxon>Tracheophyta</taxon>
        <taxon>Spermatophyta</taxon>
        <taxon>Magnoliopsida</taxon>
        <taxon>Liliopsida</taxon>
        <taxon>Zingiberales</taxon>
        <taxon>Cannaceae</taxon>
        <taxon>Canna</taxon>
    </lineage>
</organism>
<proteinExistence type="predicted"/>
<protein>
    <submittedName>
        <fullName evidence="2">Uncharacterized protein</fullName>
    </submittedName>
</protein>
<evidence type="ECO:0000256" key="1">
    <source>
        <dbReference type="SAM" id="MobiDB-lite"/>
    </source>
</evidence>
<dbReference type="EMBL" id="CP136896">
    <property type="protein sequence ID" value="WOL14582.1"/>
    <property type="molecule type" value="Genomic_DNA"/>
</dbReference>
<feature type="compositionally biased region" description="Polar residues" evidence="1">
    <location>
        <begin position="9"/>
        <end position="22"/>
    </location>
</feature>
<evidence type="ECO:0000313" key="3">
    <source>
        <dbReference type="Proteomes" id="UP001327560"/>
    </source>
</evidence>
<sequence>MRSHHRSPQKNPESLFPSSSKAQPRPREALVAGIPEQPLPTGGRGGGVAQKTDGVDATTTLLEARSSCSRGLTQGRSSRGAPLVRPMTMVAAPGGRLKSRGRRRSGAAWDPSWLSGPTNCD</sequence>
<dbReference type="AlphaFoldDB" id="A0AAQ3L081"/>
<name>A0AAQ3L081_9LILI</name>
<feature type="compositionally biased region" description="Polar residues" evidence="1">
    <location>
        <begin position="57"/>
        <end position="77"/>
    </location>
</feature>
<feature type="region of interest" description="Disordered" evidence="1">
    <location>
        <begin position="1"/>
        <end position="121"/>
    </location>
</feature>
<evidence type="ECO:0000313" key="2">
    <source>
        <dbReference type="EMBL" id="WOL14582.1"/>
    </source>
</evidence>
<accession>A0AAQ3L081</accession>
<dbReference type="Proteomes" id="UP001327560">
    <property type="component" value="Chromosome 7"/>
</dbReference>
<gene>
    <name evidence="2" type="ORF">Cni_G23362</name>
</gene>
<reference evidence="2 3" key="1">
    <citation type="submission" date="2023-10" db="EMBL/GenBank/DDBJ databases">
        <title>Chromosome-scale genome assembly provides insights into flower coloration mechanisms of Canna indica.</title>
        <authorList>
            <person name="Li C."/>
        </authorList>
    </citation>
    <scope>NUCLEOTIDE SEQUENCE [LARGE SCALE GENOMIC DNA]</scope>
    <source>
        <tissue evidence="2">Flower</tissue>
    </source>
</reference>